<feature type="transmembrane region" description="Helical" evidence="8">
    <location>
        <begin position="12"/>
        <end position="29"/>
    </location>
</feature>
<evidence type="ECO:0000256" key="6">
    <source>
        <dbReference type="ARBA" id="ARBA00022840"/>
    </source>
</evidence>
<dbReference type="InterPro" id="IPR004358">
    <property type="entry name" value="Sig_transdc_His_kin-like_C"/>
</dbReference>
<evidence type="ECO:0000259" key="9">
    <source>
        <dbReference type="PROSITE" id="PS50109"/>
    </source>
</evidence>
<dbReference type="Gene3D" id="3.30.565.10">
    <property type="entry name" value="Histidine kinase-like ATPase, C-terminal domain"/>
    <property type="match status" value="1"/>
</dbReference>
<evidence type="ECO:0000256" key="5">
    <source>
        <dbReference type="ARBA" id="ARBA00022777"/>
    </source>
</evidence>
<gene>
    <name evidence="10" type="ORF">GCM10023188_05160</name>
</gene>
<evidence type="ECO:0000256" key="2">
    <source>
        <dbReference type="ARBA" id="ARBA00012438"/>
    </source>
</evidence>
<dbReference type="CDD" id="cd00075">
    <property type="entry name" value="HATPase"/>
    <property type="match status" value="1"/>
</dbReference>
<evidence type="ECO:0000256" key="1">
    <source>
        <dbReference type="ARBA" id="ARBA00000085"/>
    </source>
</evidence>
<dbReference type="InterPro" id="IPR005467">
    <property type="entry name" value="His_kinase_dom"/>
</dbReference>
<keyword evidence="6" id="KW-0067">ATP-binding</keyword>
<keyword evidence="11" id="KW-1185">Reference proteome</keyword>
<keyword evidence="3" id="KW-0808">Transferase</keyword>
<dbReference type="RefSeq" id="WP_345156587.1">
    <property type="nucleotide sequence ID" value="NZ_BAABHC010000002.1"/>
</dbReference>
<comment type="caution">
    <text evidence="10">The sequence shown here is derived from an EMBL/GenBank/DDBJ whole genome shotgun (WGS) entry which is preliminary data.</text>
</comment>
<keyword evidence="8" id="KW-1133">Transmembrane helix</keyword>
<evidence type="ECO:0000256" key="4">
    <source>
        <dbReference type="ARBA" id="ARBA00022741"/>
    </source>
</evidence>
<evidence type="ECO:0000256" key="8">
    <source>
        <dbReference type="SAM" id="Phobius"/>
    </source>
</evidence>
<dbReference type="GO" id="GO:0016301">
    <property type="term" value="F:kinase activity"/>
    <property type="evidence" value="ECO:0007669"/>
    <property type="project" value="UniProtKB-KW"/>
</dbReference>
<keyword evidence="4" id="KW-0547">Nucleotide-binding</keyword>
<evidence type="ECO:0000313" key="10">
    <source>
        <dbReference type="EMBL" id="GAA4424860.1"/>
    </source>
</evidence>
<reference evidence="11" key="1">
    <citation type="journal article" date="2019" name="Int. J. Syst. Evol. Microbiol.">
        <title>The Global Catalogue of Microorganisms (GCM) 10K type strain sequencing project: providing services to taxonomists for standard genome sequencing and annotation.</title>
        <authorList>
            <consortium name="The Broad Institute Genomics Platform"/>
            <consortium name="The Broad Institute Genome Sequencing Center for Infectious Disease"/>
            <person name="Wu L."/>
            <person name="Ma J."/>
        </authorList>
    </citation>
    <scope>NUCLEOTIDE SEQUENCE [LARGE SCALE GENOMIC DNA]</scope>
    <source>
        <strain evidence="11">JCM 17926</strain>
    </source>
</reference>
<proteinExistence type="predicted"/>
<keyword evidence="7" id="KW-0902">Two-component regulatory system</keyword>
<organism evidence="10 11">
    <name type="scientific">Pontibacter saemangeumensis</name>
    <dbReference type="NCBI Taxonomy" id="1084525"/>
    <lineage>
        <taxon>Bacteria</taxon>
        <taxon>Pseudomonadati</taxon>
        <taxon>Bacteroidota</taxon>
        <taxon>Cytophagia</taxon>
        <taxon>Cytophagales</taxon>
        <taxon>Hymenobacteraceae</taxon>
        <taxon>Pontibacter</taxon>
    </lineage>
</organism>
<keyword evidence="8" id="KW-0472">Membrane</keyword>
<evidence type="ECO:0000256" key="3">
    <source>
        <dbReference type="ARBA" id="ARBA00022679"/>
    </source>
</evidence>
<dbReference type="InterPro" id="IPR003594">
    <property type="entry name" value="HATPase_dom"/>
</dbReference>
<dbReference type="EMBL" id="BAABHC010000002">
    <property type="protein sequence ID" value="GAA4424860.1"/>
    <property type="molecule type" value="Genomic_DNA"/>
</dbReference>
<name>A0ABP8LAT0_9BACT</name>
<dbReference type="SUPFAM" id="SSF55874">
    <property type="entry name" value="ATPase domain of HSP90 chaperone/DNA topoisomerase II/histidine kinase"/>
    <property type="match status" value="1"/>
</dbReference>
<dbReference type="Proteomes" id="UP001500552">
    <property type="component" value="Unassembled WGS sequence"/>
</dbReference>
<dbReference type="SMART" id="SM00387">
    <property type="entry name" value="HATPase_c"/>
    <property type="match status" value="1"/>
</dbReference>
<dbReference type="PRINTS" id="PR00344">
    <property type="entry name" value="BCTRLSENSOR"/>
</dbReference>
<accession>A0ABP8LAT0</accession>
<dbReference type="PANTHER" id="PTHR43065">
    <property type="entry name" value="SENSOR HISTIDINE KINASE"/>
    <property type="match status" value="1"/>
</dbReference>
<evidence type="ECO:0000256" key="7">
    <source>
        <dbReference type="ARBA" id="ARBA00023012"/>
    </source>
</evidence>
<dbReference type="InterPro" id="IPR036890">
    <property type="entry name" value="HATPase_C_sf"/>
</dbReference>
<sequence length="450" mass="51057">MIFKNFEGKVILRVVVLCVTLSAPAVVLVNGWPEVLVFLLPLLLYQVYELIRFLRQAQEELNQFIESVHYRDFSRYFNEKDDSAQLKTLRKGFNEINTTFKRINREKETQHQQLQKILELVDTGIMTYDLDSGEVLLMNEAIKKLLHVPFMKTIHYLGKRDLELYEQVLDLQPGQNRIATAYTSQLDKSSIKVLLTATAWQSNGNRYKLVAFQNVNEALEETESQAWQKLLNVMTHEIMNSIAPISSLADTLKNRLQEAVVTGASSEDFEDLEVGVGTIKRRSEGLLKFAQTYRNLSKITTLNLRQVYISDLISNLHRLMQPTLAQKHIIFHMDLSDPNLSLQADPNLLDQVMINLLVNAMDAVKDTPEPEITLTSSIGTDGRVVIKVMDNGAGMPRAVQEKIFIPFFSTKKQGSGIGLSLCKQIVMLHRGTIQVQSEEGVGTVFILRFG</sequence>
<dbReference type="PANTHER" id="PTHR43065:SF46">
    <property type="entry name" value="C4-DICARBOXYLATE TRANSPORT SENSOR PROTEIN DCTB"/>
    <property type="match status" value="1"/>
</dbReference>
<comment type="catalytic activity">
    <reaction evidence="1">
        <text>ATP + protein L-histidine = ADP + protein N-phospho-L-histidine.</text>
        <dbReference type="EC" id="2.7.13.3"/>
    </reaction>
</comment>
<keyword evidence="5 10" id="KW-0418">Kinase</keyword>
<evidence type="ECO:0000313" key="11">
    <source>
        <dbReference type="Proteomes" id="UP001500552"/>
    </source>
</evidence>
<dbReference type="Pfam" id="PF02518">
    <property type="entry name" value="HATPase_c"/>
    <property type="match status" value="1"/>
</dbReference>
<dbReference type="EC" id="2.7.13.3" evidence="2"/>
<dbReference type="PROSITE" id="PS50109">
    <property type="entry name" value="HIS_KIN"/>
    <property type="match status" value="1"/>
</dbReference>
<keyword evidence="8" id="KW-0812">Transmembrane</keyword>
<protein>
    <recommendedName>
        <fullName evidence="2">histidine kinase</fullName>
        <ecNumber evidence="2">2.7.13.3</ecNumber>
    </recommendedName>
</protein>
<feature type="domain" description="Histidine kinase" evidence="9">
    <location>
        <begin position="233"/>
        <end position="450"/>
    </location>
</feature>